<dbReference type="NCBIfam" id="TIGR03223">
    <property type="entry name" value="Phn_opern_protn"/>
    <property type="match status" value="1"/>
</dbReference>
<dbReference type="AlphaFoldDB" id="A0A1I5A954"/>
<dbReference type="PIRSF" id="PIRSF033328">
    <property type="entry name" value="Phest_Mll4975"/>
    <property type="match status" value="1"/>
</dbReference>
<dbReference type="Proteomes" id="UP000199236">
    <property type="component" value="Unassembled WGS sequence"/>
</dbReference>
<organism evidence="1 2">
    <name type="scientific">Cohaesibacter marisflavi</name>
    <dbReference type="NCBI Taxonomy" id="655353"/>
    <lineage>
        <taxon>Bacteria</taxon>
        <taxon>Pseudomonadati</taxon>
        <taxon>Pseudomonadota</taxon>
        <taxon>Alphaproteobacteria</taxon>
        <taxon>Hyphomicrobiales</taxon>
        <taxon>Cohaesibacteraceae</taxon>
    </lineage>
</organism>
<dbReference type="InterPro" id="IPR009389">
    <property type="entry name" value="DUF1045"/>
</dbReference>
<name>A0A1I5A954_9HYPH</name>
<keyword evidence="2" id="KW-1185">Reference proteome</keyword>
<proteinExistence type="predicted"/>
<gene>
    <name evidence="1" type="ORF">SAMN04488056_101402</name>
</gene>
<dbReference type="Gene3D" id="3.90.1140.10">
    <property type="entry name" value="Cyclic phosphodiesterase"/>
    <property type="match status" value="1"/>
</dbReference>
<dbReference type="EMBL" id="FOVR01000001">
    <property type="protein sequence ID" value="SFN59101.1"/>
    <property type="molecule type" value="Genomic_DNA"/>
</dbReference>
<sequence>MPRYAIFFVPLAEDPLNSAAADWLGRDVFSGASVARPSLVDGIDLEQFDALTASARRYGFHGTLKAPFALAEGKSIEELETKLEAYCKTLKPFTLPRFEVGQLGAFFALRPSEPSEPLKRLASNLVQDFDAFRAPLEEKDIVRRNPDKLTKSQRDNLFSWGYPYIFDDFRFHMTLTNPVPDALAPAFHSALVAHFASHIEEPREVLSLALYEEPEQGGFFTVRRQIRIG</sequence>
<accession>A0A1I5A954</accession>
<protein>
    <submittedName>
        <fullName evidence="1">Putative phosphonate metabolism protein</fullName>
    </submittedName>
</protein>
<dbReference type="STRING" id="655353.SAMN04488056_101402"/>
<dbReference type="OrthoDB" id="4954742at2"/>
<dbReference type="Pfam" id="PF06299">
    <property type="entry name" value="DUF1045"/>
    <property type="match status" value="1"/>
</dbReference>
<dbReference type="RefSeq" id="WP_090068302.1">
    <property type="nucleotide sequence ID" value="NZ_FOVR01000001.1"/>
</dbReference>
<evidence type="ECO:0000313" key="1">
    <source>
        <dbReference type="EMBL" id="SFN59101.1"/>
    </source>
</evidence>
<evidence type="ECO:0000313" key="2">
    <source>
        <dbReference type="Proteomes" id="UP000199236"/>
    </source>
</evidence>
<reference evidence="1 2" key="1">
    <citation type="submission" date="2016-10" db="EMBL/GenBank/DDBJ databases">
        <authorList>
            <person name="de Groot N.N."/>
        </authorList>
    </citation>
    <scope>NUCLEOTIDE SEQUENCE [LARGE SCALE GENOMIC DNA]</scope>
    <source>
        <strain evidence="1 2">CGMCC 1.9157</strain>
    </source>
</reference>